<name>A0ABR4RNM7_9LACO</name>
<dbReference type="EMBL" id="JMHU01000014">
    <property type="protein sequence ID" value="KDA45698.1"/>
    <property type="molecule type" value="Genomic_DNA"/>
</dbReference>
<organism evidence="1 2">
    <name type="scientific">Ligilactobacillus animalis</name>
    <dbReference type="NCBI Taxonomy" id="1605"/>
    <lineage>
        <taxon>Bacteria</taxon>
        <taxon>Bacillati</taxon>
        <taxon>Bacillota</taxon>
        <taxon>Bacilli</taxon>
        <taxon>Lactobacillales</taxon>
        <taxon>Lactobacillaceae</taxon>
        <taxon>Ligilactobacillus</taxon>
    </lineage>
</organism>
<reference evidence="1 2" key="1">
    <citation type="submission" date="2014-04" db="EMBL/GenBank/DDBJ databases">
        <title>Draft Genome Sequence of Lactobacillus animalis 381-IL-28.</title>
        <authorList>
            <person name="Sturino J.M."/>
            <person name="Rajendran M."/>
            <person name="Altermann E."/>
        </authorList>
    </citation>
    <scope>NUCLEOTIDE SEQUENCE [LARGE SCALE GENOMIC DNA]</scope>
    <source>
        <strain evidence="1 2">381-IL-28</strain>
    </source>
</reference>
<comment type="caution">
    <text evidence="1">The sequence shown here is derived from an EMBL/GenBank/DDBJ whole genome shotgun (WGS) entry which is preliminary data.</text>
</comment>
<sequence>MDKTFDECLAGKQDLEFVMLEKELQEKLLTDILTQNIF</sequence>
<evidence type="ECO:0000313" key="2">
    <source>
        <dbReference type="Proteomes" id="UP000027129"/>
    </source>
</evidence>
<protein>
    <submittedName>
        <fullName evidence="1">Uncharacterized protein</fullName>
    </submittedName>
</protein>
<dbReference type="Proteomes" id="UP000027129">
    <property type="component" value="Unassembled WGS sequence"/>
</dbReference>
<accession>A0ABR4RNM7</accession>
<keyword evidence="2" id="KW-1185">Reference proteome</keyword>
<proteinExistence type="predicted"/>
<evidence type="ECO:0000313" key="1">
    <source>
        <dbReference type="EMBL" id="KDA45698.1"/>
    </source>
</evidence>
<gene>
    <name evidence="1" type="ORF">Lani381_1323</name>
</gene>